<comment type="caution">
    <text evidence="2">The sequence shown here is derived from an EMBL/GenBank/DDBJ whole genome shotgun (WGS) entry which is preliminary data.</text>
</comment>
<organism evidence="2 3">
    <name type="scientific">Tritrichomonas musculus</name>
    <dbReference type="NCBI Taxonomy" id="1915356"/>
    <lineage>
        <taxon>Eukaryota</taxon>
        <taxon>Metamonada</taxon>
        <taxon>Parabasalia</taxon>
        <taxon>Tritrichomonadida</taxon>
        <taxon>Tritrichomonadidae</taxon>
        <taxon>Tritrichomonas</taxon>
    </lineage>
</organism>
<keyword evidence="3" id="KW-1185">Reference proteome</keyword>
<protein>
    <recommendedName>
        <fullName evidence="1">Initiator binding domain-containing protein</fullName>
    </recommendedName>
</protein>
<reference evidence="2 3" key="1">
    <citation type="submission" date="2024-04" db="EMBL/GenBank/DDBJ databases">
        <title>Tritrichomonas musculus Genome.</title>
        <authorList>
            <person name="Alves-Ferreira E."/>
            <person name="Grigg M."/>
            <person name="Lorenzi H."/>
            <person name="Galac M."/>
        </authorList>
    </citation>
    <scope>NUCLEOTIDE SEQUENCE [LARGE SCALE GENOMIC DNA]</scope>
    <source>
        <strain evidence="2 3">EAF2021</strain>
    </source>
</reference>
<gene>
    <name evidence="2" type="ORF">M9Y10_010025</name>
</gene>
<sequence length="307" mass="36126">MSNDDLQIPQTILKQLKIKPRLTKFNFMDKIDLLLSWAKNDEQKLDIIGIRQLENGDFCVNLPVLSTHFCIKERSLVKNFNLCNYERCKKQLIEDRICFTLKKDNLAIVKTYTEIEQVFGKEGTENWNTEMIGNWNLFAKKYPERKVSDFVIQFGTVRAILPITQLISYLIQSDQFDMVMFKFIFLHFSPMKSIPGKISSLLSSVFSRGWVVGEGPKTLKLVEPYGFLFNDGIQQIMMYNDHKCQYPGMWLVDEERNQIFEVECFFETYFPKEIPSNDNFIDIIIKYFPDLQEGNEEVIDNDENEDF</sequence>
<dbReference type="Proteomes" id="UP001470230">
    <property type="component" value="Unassembled WGS sequence"/>
</dbReference>
<name>A0ABR2IS01_9EUKA</name>
<feature type="domain" description="Initiator binding" evidence="1">
    <location>
        <begin position="8"/>
        <end position="90"/>
    </location>
</feature>
<dbReference type="Pfam" id="PF10416">
    <property type="entry name" value="IBD"/>
    <property type="match status" value="1"/>
</dbReference>
<evidence type="ECO:0000313" key="3">
    <source>
        <dbReference type="Proteomes" id="UP001470230"/>
    </source>
</evidence>
<accession>A0ABR2IS01</accession>
<dbReference type="InterPro" id="IPR036388">
    <property type="entry name" value="WH-like_DNA-bd_sf"/>
</dbReference>
<dbReference type="InterPro" id="IPR018845">
    <property type="entry name" value="Initiator-bd"/>
</dbReference>
<evidence type="ECO:0000313" key="2">
    <source>
        <dbReference type="EMBL" id="KAK8867056.1"/>
    </source>
</evidence>
<dbReference type="Gene3D" id="1.10.10.10">
    <property type="entry name" value="Winged helix-like DNA-binding domain superfamily/Winged helix DNA-binding domain"/>
    <property type="match status" value="1"/>
</dbReference>
<proteinExistence type="predicted"/>
<evidence type="ECO:0000259" key="1">
    <source>
        <dbReference type="Pfam" id="PF10416"/>
    </source>
</evidence>
<dbReference type="EMBL" id="JAPFFF010000015">
    <property type="protein sequence ID" value="KAK8867056.1"/>
    <property type="molecule type" value="Genomic_DNA"/>
</dbReference>